<proteinExistence type="predicted"/>
<sequence>MHVRNRMTTNPYTIAPDATIAEALDIMRQNKIRRLPVVKSGKLVGIVTEREMLEVSPSKATTLSIFEMNYLLAKTKVSTVMTRDVKTISPDALLEEAAVLLRDNDIGALPVVENGKVVGIITETDIFDAFIDLMGARDVGSRIAIDAPDAPGVLADITKVIKEYGANITHLTVYRGQAGRSTVILRVNTLNVKDMVKTLEDAGYSIVSVIKNE</sequence>
<dbReference type="RefSeq" id="WP_103081308.1">
    <property type="nucleotide sequence ID" value="NZ_CP021850.1"/>
</dbReference>
<dbReference type="SMART" id="SM00116">
    <property type="entry name" value="CBS"/>
    <property type="match status" value="2"/>
</dbReference>
<dbReference type="CDD" id="cd04584">
    <property type="entry name" value="CBS_pair_AcuB_like"/>
    <property type="match status" value="1"/>
</dbReference>
<dbReference type="OrthoDB" id="9766150at2"/>
<name>A0A2K2FFA4_9CLOT</name>
<dbReference type="PROSITE" id="PS51371">
    <property type="entry name" value="CBS"/>
    <property type="match status" value="2"/>
</dbReference>
<reference evidence="5 6" key="1">
    <citation type="submission" date="2017-06" db="EMBL/GenBank/DDBJ databases">
        <title>Investigating the central metabolism of Clostridium thermosuccinogenes.</title>
        <authorList>
            <person name="Koendjbiharie J.G."/>
            <person name="van Kranenburg R."/>
        </authorList>
    </citation>
    <scope>NUCLEOTIDE SEQUENCE [LARGE SCALE GENOMIC DNA]</scope>
    <source>
        <strain evidence="5 6">DSM 5806</strain>
    </source>
</reference>
<keyword evidence="6" id="KW-1185">Reference proteome</keyword>
<dbReference type="InterPro" id="IPR000644">
    <property type="entry name" value="CBS_dom"/>
</dbReference>
<dbReference type="InterPro" id="IPR045865">
    <property type="entry name" value="ACT-like_dom_sf"/>
</dbReference>
<dbReference type="InterPro" id="IPR046342">
    <property type="entry name" value="CBS_dom_sf"/>
</dbReference>
<dbReference type="PANTHER" id="PTHR43080:SF2">
    <property type="entry name" value="CBS DOMAIN-CONTAINING PROTEIN"/>
    <property type="match status" value="1"/>
</dbReference>
<dbReference type="AlphaFoldDB" id="A0A2K2FFA4"/>
<dbReference type="PROSITE" id="PS51671">
    <property type="entry name" value="ACT"/>
    <property type="match status" value="1"/>
</dbReference>
<evidence type="ECO:0000256" key="2">
    <source>
        <dbReference type="PROSITE-ProRule" id="PRU00703"/>
    </source>
</evidence>
<evidence type="ECO:0000259" key="3">
    <source>
        <dbReference type="PROSITE" id="PS51371"/>
    </source>
</evidence>
<keyword evidence="1 2" id="KW-0129">CBS domain</keyword>
<dbReference type="SUPFAM" id="SSF54631">
    <property type="entry name" value="CBS-domain pair"/>
    <property type="match status" value="1"/>
</dbReference>
<accession>A0A2K2FFA4</accession>
<keyword evidence="5" id="KW-0808">Transferase</keyword>
<protein>
    <submittedName>
        <fullName evidence="5">Histidine kinase</fullName>
    </submittedName>
</protein>
<dbReference type="Pfam" id="PF00571">
    <property type="entry name" value="CBS"/>
    <property type="match status" value="2"/>
</dbReference>
<dbReference type="EMBL" id="NIOJ01000018">
    <property type="protein sequence ID" value="PNT99493.1"/>
    <property type="molecule type" value="Genomic_DNA"/>
</dbReference>
<evidence type="ECO:0000313" key="5">
    <source>
        <dbReference type="EMBL" id="PNT99493.1"/>
    </source>
</evidence>
<evidence type="ECO:0000313" key="6">
    <source>
        <dbReference type="Proteomes" id="UP000236151"/>
    </source>
</evidence>
<dbReference type="Pfam" id="PF01842">
    <property type="entry name" value="ACT"/>
    <property type="match status" value="1"/>
</dbReference>
<dbReference type="Gene3D" id="3.30.70.260">
    <property type="match status" value="1"/>
</dbReference>
<dbReference type="SUPFAM" id="SSF55021">
    <property type="entry name" value="ACT-like"/>
    <property type="match status" value="1"/>
</dbReference>
<evidence type="ECO:0000259" key="4">
    <source>
        <dbReference type="PROSITE" id="PS51671"/>
    </source>
</evidence>
<dbReference type="InterPro" id="IPR051257">
    <property type="entry name" value="Diverse_CBS-Domain"/>
</dbReference>
<dbReference type="Gene3D" id="3.10.580.10">
    <property type="entry name" value="CBS-domain"/>
    <property type="match status" value="1"/>
</dbReference>
<dbReference type="Proteomes" id="UP000236151">
    <property type="component" value="Unassembled WGS sequence"/>
</dbReference>
<dbReference type="InterPro" id="IPR002912">
    <property type="entry name" value="ACT_dom"/>
</dbReference>
<comment type="caution">
    <text evidence="5">The sequence shown here is derived from an EMBL/GenBank/DDBJ whole genome shotgun (WGS) entry which is preliminary data.</text>
</comment>
<evidence type="ECO:0000256" key="1">
    <source>
        <dbReference type="ARBA" id="ARBA00023122"/>
    </source>
</evidence>
<feature type="domain" description="CBS" evidence="3">
    <location>
        <begin position="7"/>
        <end position="63"/>
    </location>
</feature>
<feature type="domain" description="CBS" evidence="3">
    <location>
        <begin position="81"/>
        <end position="139"/>
    </location>
</feature>
<organism evidence="5 6">
    <name type="scientific">Clostridium thermosuccinogenes</name>
    <dbReference type="NCBI Taxonomy" id="84032"/>
    <lineage>
        <taxon>Bacteria</taxon>
        <taxon>Bacillati</taxon>
        <taxon>Bacillota</taxon>
        <taxon>Clostridia</taxon>
        <taxon>Eubacteriales</taxon>
        <taxon>Clostridiaceae</taxon>
        <taxon>Clostridium</taxon>
    </lineage>
</organism>
<feature type="domain" description="ACT" evidence="4">
    <location>
        <begin position="142"/>
        <end position="213"/>
    </location>
</feature>
<gene>
    <name evidence="5" type="ORF">CDQ84_08500</name>
</gene>
<dbReference type="GO" id="GO:0016301">
    <property type="term" value="F:kinase activity"/>
    <property type="evidence" value="ECO:0007669"/>
    <property type="project" value="UniProtKB-KW"/>
</dbReference>
<dbReference type="PANTHER" id="PTHR43080">
    <property type="entry name" value="CBS DOMAIN-CONTAINING PROTEIN CBSX3, MITOCHONDRIAL"/>
    <property type="match status" value="1"/>
</dbReference>
<dbReference type="KEGG" id="cthd:CDO33_14795"/>
<keyword evidence="5" id="KW-0418">Kinase</keyword>